<keyword evidence="2" id="KW-1185">Reference proteome</keyword>
<dbReference type="AlphaFoldDB" id="A0A839Z307"/>
<dbReference type="EMBL" id="JACICD010000001">
    <property type="protein sequence ID" value="MBB3770042.1"/>
    <property type="molecule type" value="Genomic_DNA"/>
</dbReference>
<comment type="caution">
    <text evidence="1">The sequence shown here is derived from an EMBL/GenBank/DDBJ whole genome shotgun (WGS) entry which is preliminary data.</text>
</comment>
<evidence type="ECO:0000313" key="1">
    <source>
        <dbReference type="EMBL" id="MBB3770042.1"/>
    </source>
</evidence>
<dbReference type="InterPro" id="IPR011006">
    <property type="entry name" value="CheY-like_superfamily"/>
</dbReference>
<protein>
    <submittedName>
        <fullName evidence="1">FixJ family two-component response regulator</fullName>
    </submittedName>
</protein>
<proteinExistence type="predicted"/>
<accession>A0A839Z307</accession>
<sequence>MFTNLPMEGTMDGFKLCNYVRNRELRVKIIVASGEAIIEESALPTGRRFFYKPYHDRVITDAIGRMPSNEARKSPAVLNDNHLSHC</sequence>
<dbReference type="Proteomes" id="UP000533469">
    <property type="component" value="Unassembled WGS sequence"/>
</dbReference>
<reference evidence="1 2" key="1">
    <citation type="submission" date="2020-08" db="EMBL/GenBank/DDBJ databases">
        <title>Genomic Encyclopedia of Type Strains, Phase IV (KMG-IV): sequencing the most valuable type-strain genomes for metagenomic binning, comparative biology and taxonomic classification.</title>
        <authorList>
            <person name="Goeker M."/>
        </authorList>
    </citation>
    <scope>NUCLEOTIDE SEQUENCE [LARGE SCALE GENOMIC DNA]</scope>
    <source>
        <strain evidence="1 2">DSM 5895</strain>
    </source>
</reference>
<dbReference type="Gene3D" id="3.40.50.2300">
    <property type="match status" value="1"/>
</dbReference>
<gene>
    <name evidence="1" type="ORF">FHS55_000628</name>
</gene>
<organism evidence="1 2">
    <name type="scientific">Ancylobacter tetraedralis</name>
    <dbReference type="NCBI Taxonomy" id="217068"/>
    <lineage>
        <taxon>Bacteria</taxon>
        <taxon>Pseudomonadati</taxon>
        <taxon>Pseudomonadota</taxon>
        <taxon>Alphaproteobacteria</taxon>
        <taxon>Hyphomicrobiales</taxon>
        <taxon>Xanthobacteraceae</taxon>
        <taxon>Ancylobacter</taxon>
    </lineage>
</organism>
<evidence type="ECO:0000313" key="2">
    <source>
        <dbReference type="Proteomes" id="UP000533469"/>
    </source>
</evidence>
<name>A0A839Z307_9HYPH</name>
<dbReference type="SUPFAM" id="SSF52172">
    <property type="entry name" value="CheY-like"/>
    <property type="match status" value="1"/>
</dbReference>